<accession>A0ABY4XCZ8</accession>
<organism evidence="1 2">
    <name type="scientific">Sphingomonas morindae</name>
    <dbReference type="NCBI Taxonomy" id="1541170"/>
    <lineage>
        <taxon>Bacteria</taxon>
        <taxon>Pseudomonadati</taxon>
        <taxon>Pseudomonadota</taxon>
        <taxon>Alphaproteobacteria</taxon>
        <taxon>Sphingomonadales</taxon>
        <taxon>Sphingomonadaceae</taxon>
        <taxon>Sphingomonas</taxon>
    </lineage>
</organism>
<proteinExistence type="predicted"/>
<protein>
    <submittedName>
        <fullName evidence="1">SapC family protein</fullName>
    </submittedName>
</protein>
<dbReference type="EMBL" id="CP084930">
    <property type="protein sequence ID" value="USI74621.1"/>
    <property type="molecule type" value="Genomic_DNA"/>
</dbReference>
<gene>
    <name evidence="1" type="ORF">LHA26_16100</name>
</gene>
<name>A0ABY4XCZ8_9SPHN</name>
<dbReference type="RefSeq" id="WP_302898079.1">
    <property type="nucleotide sequence ID" value="NZ_CP084930.1"/>
</dbReference>
<dbReference type="Proteomes" id="UP001056937">
    <property type="component" value="Chromosome 1"/>
</dbReference>
<sequence length="219" mass="23768">MLDSRLHAGLRMRRPTAEGRHFVQVVPAEFDSIAARCPLLLTKSPDTGQFYFGAVFGFTAGENLLIDESGALDAAMPLDLVREGFFVGDGAVVIDRDHPRFVSDRGVALFDENGAPTDGLREAQRALALMDAGLRQSEALIQRLLALRLVEQIDINLAFDSGEAITLEGLYTISRDALAALDPGEIATLFETGALQSIYALLGSLSQIGLLAQRRNRRL</sequence>
<keyword evidence="2" id="KW-1185">Reference proteome</keyword>
<dbReference type="InterPro" id="IPR010836">
    <property type="entry name" value="SapC"/>
</dbReference>
<evidence type="ECO:0000313" key="1">
    <source>
        <dbReference type="EMBL" id="USI74621.1"/>
    </source>
</evidence>
<dbReference type="Pfam" id="PF07277">
    <property type="entry name" value="SapC"/>
    <property type="match status" value="1"/>
</dbReference>
<reference evidence="1" key="1">
    <citation type="journal article" date="2022" name="Toxins">
        <title>Genomic Analysis of Sphingopyxis sp. USTB-05 for Biodegrading Cyanobacterial Hepatotoxins.</title>
        <authorList>
            <person name="Liu C."/>
            <person name="Xu Q."/>
            <person name="Zhao Z."/>
            <person name="Zhang H."/>
            <person name="Liu X."/>
            <person name="Yin C."/>
            <person name="Liu Y."/>
            <person name="Yan H."/>
        </authorList>
    </citation>
    <scope>NUCLEOTIDE SEQUENCE</scope>
    <source>
        <strain evidence="1">NBD5</strain>
    </source>
</reference>
<evidence type="ECO:0000313" key="2">
    <source>
        <dbReference type="Proteomes" id="UP001056937"/>
    </source>
</evidence>